<accession>A0A328YFK0</accession>
<evidence type="ECO:0000313" key="2">
    <source>
        <dbReference type="EMBL" id="RAR71445.1"/>
    </source>
</evidence>
<dbReference type="Proteomes" id="UP000248856">
    <property type="component" value="Unassembled WGS sequence"/>
</dbReference>
<evidence type="ECO:0000256" key="1">
    <source>
        <dbReference type="SAM" id="Phobius"/>
    </source>
</evidence>
<sequence length="196" mass="21320">MPLHQLIKHIPSPMRRASTWALIFGVPVAAISFLAFGLSTPPLIPTLPLATEPLYANSTLDKPAIALALSVEYPTVGAQYTPSGDTDNTYSNTTEYLGYYDSESCYRYNDSPSETIPTGFTQADYKRFDRTGAATSRKCSDAFSGNFLNWATNSAIDMLRLALSGGDRYIDTTNLTILQRAVIPNGFVAQISSKTA</sequence>
<dbReference type="AlphaFoldDB" id="A0A328YFK0"/>
<keyword evidence="1" id="KW-0812">Transmembrane</keyword>
<keyword evidence="1" id="KW-0472">Membrane</keyword>
<keyword evidence="1" id="KW-1133">Transmembrane helix</keyword>
<gene>
    <name evidence="2" type="ORF">AX018_10959</name>
</gene>
<dbReference type="RefSeq" id="WP_245951820.1">
    <property type="nucleotide sequence ID" value="NZ_CBCSGC010000298.1"/>
</dbReference>
<organism evidence="2 3">
    <name type="scientific">Paracidovorax anthurii</name>
    <dbReference type="NCBI Taxonomy" id="78229"/>
    <lineage>
        <taxon>Bacteria</taxon>
        <taxon>Pseudomonadati</taxon>
        <taxon>Pseudomonadota</taxon>
        <taxon>Betaproteobacteria</taxon>
        <taxon>Burkholderiales</taxon>
        <taxon>Comamonadaceae</taxon>
        <taxon>Paracidovorax</taxon>
    </lineage>
</organism>
<protein>
    <submittedName>
        <fullName evidence="2">Type IV pilus assembly protein PilY1</fullName>
    </submittedName>
</protein>
<name>A0A328YFK0_9BURK</name>
<comment type="caution">
    <text evidence="2">The sequence shown here is derived from an EMBL/GenBank/DDBJ whole genome shotgun (WGS) entry which is preliminary data.</text>
</comment>
<reference evidence="2 3" key="1">
    <citation type="submission" date="2018-06" db="EMBL/GenBank/DDBJ databases">
        <title>Genomic Encyclopedia of Archaeal and Bacterial Type Strains, Phase II (KMG-II): from individual species to whole genera.</title>
        <authorList>
            <person name="Goeker M."/>
        </authorList>
    </citation>
    <scope>NUCLEOTIDE SEQUENCE [LARGE SCALE GENOMIC DNA]</scope>
    <source>
        <strain evidence="2 3">CFPB 3232</strain>
    </source>
</reference>
<keyword evidence="3" id="KW-1185">Reference proteome</keyword>
<dbReference type="EMBL" id="QLTA01000095">
    <property type="protein sequence ID" value="RAR71445.1"/>
    <property type="molecule type" value="Genomic_DNA"/>
</dbReference>
<evidence type="ECO:0000313" key="3">
    <source>
        <dbReference type="Proteomes" id="UP000248856"/>
    </source>
</evidence>
<feature type="transmembrane region" description="Helical" evidence="1">
    <location>
        <begin position="20"/>
        <end position="38"/>
    </location>
</feature>
<proteinExistence type="predicted"/>